<evidence type="ECO:0000256" key="1">
    <source>
        <dbReference type="ARBA" id="ARBA00004123"/>
    </source>
</evidence>
<dbReference type="PANTHER" id="PTHR23405:SF5">
    <property type="entry name" value="THO COMPLEX SUBUNIT 7 HOMOLOG"/>
    <property type="match status" value="1"/>
</dbReference>
<accession>A0A336K0Z9</accession>
<dbReference type="VEuPathDB" id="VectorBase:CSON009943"/>
<sequence>MTDEDVIRRRLLIDADGTGDDRRLNVLMKSFIRWCNTTDTPENTEVMHDRMLAQIAQCEFVMKKSHFSSQIMTHELKNYEKISETIASGIENVKEQIDQNKENLLIAKQIRRNRMEYDSLAKIINQQPDRQNTIAKLNALKEELEQLEGKSANLEKKLEKRQKDFTVLMRAVVELQKELSDSSGDEEEEEGTMETSSSEEGEDHDNDEALDISMT</sequence>
<protein>
    <submittedName>
        <fullName evidence="7">CSON009943 protein</fullName>
    </submittedName>
</protein>
<dbReference type="EMBL" id="UFQT01000039">
    <property type="protein sequence ID" value="SSX18503.1"/>
    <property type="molecule type" value="Genomic_DNA"/>
</dbReference>
<evidence type="ECO:0000256" key="2">
    <source>
        <dbReference type="ARBA" id="ARBA00006482"/>
    </source>
</evidence>
<evidence type="ECO:0000256" key="4">
    <source>
        <dbReference type="ARBA" id="ARBA00023242"/>
    </source>
</evidence>
<comment type="subcellular location">
    <subcellularLocation>
        <location evidence="1">Nucleus</location>
    </subcellularLocation>
</comment>
<dbReference type="InterPro" id="IPR008501">
    <property type="entry name" value="THOC7/Mft1"/>
</dbReference>
<reference evidence="7" key="1">
    <citation type="submission" date="2018-04" db="EMBL/GenBank/DDBJ databases">
        <authorList>
            <person name="Go L.Y."/>
            <person name="Mitchell J.A."/>
        </authorList>
    </citation>
    <scope>NUCLEOTIDE SEQUENCE</scope>
    <source>
        <tissue evidence="7">Whole organism</tissue>
    </source>
</reference>
<evidence type="ECO:0000313" key="8">
    <source>
        <dbReference type="EMBL" id="SSX18503.1"/>
    </source>
</evidence>
<gene>
    <name evidence="7" type="primary">CSON009943</name>
</gene>
<dbReference type="AlphaFoldDB" id="A0A336K0Z9"/>
<organism evidence="7">
    <name type="scientific">Culicoides sonorensis</name>
    <name type="common">Biting midge</name>
    <dbReference type="NCBI Taxonomy" id="179676"/>
    <lineage>
        <taxon>Eukaryota</taxon>
        <taxon>Metazoa</taxon>
        <taxon>Ecdysozoa</taxon>
        <taxon>Arthropoda</taxon>
        <taxon>Hexapoda</taxon>
        <taxon>Insecta</taxon>
        <taxon>Pterygota</taxon>
        <taxon>Neoptera</taxon>
        <taxon>Endopterygota</taxon>
        <taxon>Diptera</taxon>
        <taxon>Nematocera</taxon>
        <taxon>Chironomoidea</taxon>
        <taxon>Ceratopogonidae</taxon>
        <taxon>Ceratopogoninae</taxon>
        <taxon>Culicoides</taxon>
        <taxon>Monoculicoides</taxon>
    </lineage>
</organism>
<comment type="similarity">
    <text evidence="2">Belongs to the THOC7 family.</text>
</comment>
<evidence type="ECO:0000256" key="6">
    <source>
        <dbReference type="SAM" id="MobiDB-lite"/>
    </source>
</evidence>
<dbReference type="EMBL" id="UFQS01000039">
    <property type="protein sequence ID" value="SSW98117.1"/>
    <property type="molecule type" value="Genomic_DNA"/>
</dbReference>
<keyword evidence="3 5" id="KW-0175">Coiled coil</keyword>
<feature type="coiled-coil region" evidence="5">
    <location>
        <begin position="90"/>
        <end position="164"/>
    </location>
</feature>
<dbReference type="GO" id="GO:0006397">
    <property type="term" value="P:mRNA processing"/>
    <property type="evidence" value="ECO:0007669"/>
    <property type="project" value="InterPro"/>
</dbReference>
<dbReference type="GO" id="GO:0006406">
    <property type="term" value="P:mRNA export from nucleus"/>
    <property type="evidence" value="ECO:0007669"/>
    <property type="project" value="TreeGrafter"/>
</dbReference>
<keyword evidence="4" id="KW-0539">Nucleus</keyword>
<proteinExistence type="inferred from homology"/>
<evidence type="ECO:0000313" key="7">
    <source>
        <dbReference type="EMBL" id="SSW98117.1"/>
    </source>
</evidence>
<feature type="region of interest" description="Disordered" evidence="6">
    <location>
        <begin position="177"/>
        <end position="215"/>
    </location>
</feature>
<dbReference type="OMA" id="WANSKND"/>
<dbReference type="PANTHER" id="PTHR23405">
    <property type="entry name" value="MAINTENANCE OF KILLER 16 MAK16 PROTEIN-RELATED"/>
    <property type="match status" value="1"/>
</dbReference>
<dbReference type="Pfam" id="PF05615">
    <property type="entry name" value="THOC7"/>
    <property type="match status" value="1"/>
</dbReference>
<evidence type="ECO:0000256" key="5">
    <source>
        <dbReference type="SAM" id="Coils"/>
    </source>
</evidence>
<feature type="compositionally biased region" description="Acidic residues" evidence="6">
    <location>
        <begin position="183"/>
        <end position="215"/>
    </location>
</feature>
<reference evidence="8" key="2">
    <citation type="submission" date="2018-07" db="EMBL/GenBank/DDBJ databases">
        <authorList>
            <person name="Quirk P.G."/>
            <person name="Krulwich T.A."/>
        </authorList>
    </citation>
    <scope>NUCLEOTIDE SEQUENCE</scope>
</reference>
<evidence type="ECO:0000256" key="3">
    <source>
        <dbReference type="ARBA" id="ARBA00023054"/>
    </source>
</evidence>
<name>A0A336K0Z9_CULSO</name>
<dbReference type="GO" id="GO:0000445">
    <property type="term" value="C:THO complex part of transcription export complex"/>
    <property type="evidence" value="ECO:0007669"/>
    <property type="project" value="InterPro"/>
</dbReference>